<dbReference type="WBParaSite" id="ASIM_0000533901-mRNA-1">
    <property type="protein sequence ID" value="ASIM_0000533901-mRNA-1"/>
    <property type="gene ID" value="ASIM_0000533901"/>
</dbReference>
<protein>
    <submittedName>
        <fullName evidence="3">POU-specific domain-containing protein</fullName>
    </submittedName>
</protein>
<reference evidence="3" key="1">
    <citation type="submission" date="2017-02" db="UniProtKB">
        <authorList>
            <consortium name="WormBaseParasite"/>
        </authorList>
    </citation>
    <scope>IDENTIFICATION</scope>
</reference>
<gene>
    <name evidence="1" type="ORF">ASIM_LOCUS5141</name>
</gene>
<name>A0A0M3JCK8_ANISI</name>
<accession>A0A0M3JCK8</accession>
<sequence length="138" mass="14519">MDNATQATQAHGLTAADVFGAAAAAASNLHMGLSAGTMMLPTVAFTSSGAQSQLSQSGNALSSAVSATPSIPYFSWPPQQPIINIPFFDANLYKTVNLDAQPSCLPNGMDLPLNDITTLRCHAHLHLTLKCFESIFQL</sequence>
<evidence type="ECO:0000313" key="2">
    <source>
        <dbReference type="Proteomes" id="UP000267096"/>
    </source>
</evidence>
<evidence type="ECO:0000313" key="1">
    <source>
        <dbReference type="EMBL" id="VDK25066.1"/>
    </source>
</evidence>
<proteinExistence type="predicted"/>
<keyword evidence="2" id="KW-1185">Reference proteome</keyword>
<dbReference type="Proteomes" id="UP000267096">
    <property type="component" value="Unassembled WGS sequence"/>
</dbReference>
<reference evidence="1 2" key="2">
    <citation type="submission" date="2018-11" db="EMBL/GenBank/DDBJ databases">
        <authorList>
            <consortium name="Pathogen Informatics"/>
        </authorList>
    </citation>
    <scope>NUCLEOTIDE SEQUENCE [LARGE SCALE GENOMIC DNA]</scope>
</reference>
<dbReference type="OrthoDB" id="10017659at2759"/>
<evidence type="ECO:0000313" key="3">
    <source>
        <dbReference type="WBParaSite" id="ASIM_0000533901-mRNA-1"/>
    </source>
</evidence>
<dbReference type="EMBL" id="UYRR01009747">
    <property type="protein sequence ID" value="VDK25066.1"/>
    <property type="molecule type" value="Genomic_DNA"/>
</dbReference>
<organism evidence="3">
    <name type="scientific">Anisakis simplex</name>
    <name type="common">Herring worm</name>
    <dbReference type="NCBI Taxonomy" id="6269"/>
    <lineage>
        <taxon>Eukaryota</taxon>
        <taxon>Metazoa</taxon>
        <taxon>Ecdysozoa</taxon>
        <taxon>Nematoda</taxon>
        <taxon>Chromadorea</taxon>
        <taxon>Rhabditida</taxon>
        <taxon>Spirurina</taxon>
        <taxon>Ascaridomorpha</taxon>
        <taxon>Ascaridoidea</taxon>
        <taxon>Anisakidae</taxon>
        <taxon>Anisakis</taxon>
        <taxon>Anisakis simplex complex</taxon>
    </lineage>
</organism>
<dbReference type="AlphaFoldDB" id="A0A0M3JCK8"/>